<dbReference type="GeneID" id="28972395"/>
<feature type="compositionally biased region" description="Polar residues" evidence="1">
    <location>
        <begin position="277"/>
        <end position="295"/>
    </location>
</feature>
<feature type="region of interest" description="Disordered" evidence="1">
    <location>
        <begin position="241"/>
        <end position="378"/>
    </location>
</feature>
<accession>A0A1A5ZU48</accession>
<dbReference type="EMBL" id="KI894038">
    <property type="protein sequence ID" value="OBR81310.1"/>
    <property type="molecule type" value="Genomic_DNA"/>
</dbReference>
<evidence type="ECO:0000313" key="5">
    <source>
        <dbReference type="Proteomes" id="UP000078595"/>
    </source>
</evidence>
<dbReference type="AlphaFoldDB" id="A0A1A5ZU48"/>
<keyword evidence="5" id="KW-1185">Reference proteome</keyword>
<dbReference type="EMBL" id="CP144537">
    <property type="protein sequence ID" value="WWC64054.1"/>
    <property type="molecule type" value="Genomic_DNA"/>
</dbReference>
<feature type="chain" id="PRO_5008341852" description="Barwin domain-containing protein" evidence="2">
    <location>
        <begin position="20"/>
        <end position="378"/>
    </location>
</feature>
<evidence type="ECO:0008006" key="6">
    <source>
        <dbReference type="Google" id="ProtNLM"/>
    </source>
</evidence>
<protein>
    <recommendedName>
        <fullName evidence="6">Barwin domain-containing protein</fullName>
    </recommendedName>
</protein>
<gene>
    <name evidence="3" type="ORF">I303_08696</name>
    <name evidence="4" type="ORF">I303_106661</name>
</gene>
<evidence type="ECO:0000256" key="2">
    <source>
        <dbReference type="SAM" id="SignalP"/>
    </source>
</evidence>
<evidence type="ECO:0000313" key="4">
    <source>
        <dbReference type="EMBL" id="WWC64054.1"/>
    </source>
</evidence>
<feature type="region of interest" description="Disordered" evidence="1">
    <location>
        <begin position="187"/>
        <end position="214"/>
    </location>
</feature>
<organism evidence="3">
    <name type="scientific">Kwoniella dejecticola CBS 10117</name>
    <dbReference type="NCBI Taxonomy" id="1296121"/>
    <lineage>
        <taxon>Eukaryota</taxon>
        <taxon>Fungi</taxon>
        <taxon>Dikarya</taxon>
        <taxon>Basidiomycota</taxon>
        <taxon>Agaricomycotina</taxon>
        <taxon>Tremellomycetes</taxon>
        <taxon>Tremellales</taxon>
        <taxon>Cryptococcaceae</taxon>
        <taxon>Kwoniella</taxon>
    </lineage>
</organism>
<reference evidence="4" key="3">
    <citation type="submission" date="2024-02" db="EMBL/GenBank/DDBJ databases">
        <title>Comparative genomics of Cryptococcus and Kwoniella reveals pathogenesis evolution and contrasting modes of karyotype evolution via chromosome fusion or intercentromeric recombination.</title>
        <authorList>
            <person name="Coelho M.A."/>
            <person name="David-Palma M."/>
            <person name="Shea T."/>
            <person name="Bowers K."/>
            <person name="McGinley-Smith S."/>
            <person name="Mohammad A.W."/>
            <person name="Gnirke A."/>
            <person name="Yurkov A.M."/>
            <person name="Nowrousian M."/>
            <person name="Sun S."/>
            <person name="Cuomo C.A."/>
            <person name="Heitman J."/>
        </authorList>
    </citation>
    <scope>NUCLEOTIDE SEQUENCE</scope>
    <source>
        <strain evidence="4">CBS 10117</strain>
    </source>
</reference>
<reference evidence="3" key="1">
    <citation type="submission" date="2013-07" db="EMBL/GenBank/DDBJ databases">
        <title>The Genome Sequence of Cryptococcus dejecticola CBS10117.</title>
        <authorList>
            <consortium name="The Broad Institute Genome Sequencing Platform"/>
            <person name="Cuomo C."/>
            <person name="Litvintseva A."/>
            <person name="Chen Y."/>
            <person name="Heitman J."/>
            <person name="Sun S."/>
            <person name="Springer D."/>
            <person name="Dromer F."/>
            <person name="Young S.K."/>
            <person name="Zeng Q."/>
            <person name="Gargeya S."/>
            <person name="Fitzgerald M."/>
            <person name="Abouelleil A."/>
            <person name="Alvarado L."/>
            <person name="Berlin A.M."/>
            <person name="Chapman S.B."/>
            <person name="Dewar J."/>
            <person name="Goldberg J."/>
            <person name="Griggs A."/>
            <person name="Gujja S."/>
            <person name="Hansen M."/>
            <person name="Howarth C."/>
            <person name="Imamovic A."/>
            <person name="Larimer J."/>
            <person name="McCowan C."/>
            <person name="Murphy C."/>
            <person name="Pearson M."/>
            <person name="Priest M."/>
            <person name="Roberts A."/>
            <person name="Saif S."/>
            <person name="Shea T."/>
            <person name="Sykes S."/>
            <person name="Wortman J."/>
            <person name="Nusbaum C."/>
            <person name="Birren B."/>
        </authorList>
    </citation>
    <scope>NUCLEOTIDE SEQUENCE [LARGE SCALE GENOMIC DNA]</scope>
    <source>
        <strain evidence="3">CBS 10117</strain>
    </source>
</reference>
<keyword evidence="2" id="KW-0732">Signal</keyword>
<sequence length="378" mass="38063">MYSSSALLALLPFLPFTLAGVPHPAAPENGVIWSVSDGQNGIGYPYYWNGIGEDPCAAVKSNYDVFASGRTVCGYETGKGGGVIVALDETVIMGDPNTWCGREVQITDPWGKPYTFSGGPLVIGEACAGCVGQPIVDLSSIVNTELAGGSCANTIGLQTEGVSIPPITIEVLENVVPGFEYAGTAPPVNPATDAHQWSGPGSGSGSGAGAGVSASSAVVDGGYGASSAPPADTQAIPATSAVVPPVQSSPPAYSEPVPTQPYNPATEGVPPVDPATQAPSYNPATEVTPIDTATQAPAYDPATETQGPAYDPATETVAPPVDTATATGHPPGGPWGSSRPPWAQQTGSPNVGLFAEGAGDEGDSSGGNCARKRRRSRL</sequence>
<evidence type="ECO:0000256" key="1">
    <source>
        <dbReference type="SAM" id="MobiDB-lite"/>
    </source>
</evidence>
<evidence type="ECO:0000313" key="3">
    <source>
        <dbReference type="EMBL" id="OBR81310.1"/>
    </source>
</evidence>
<dbReference type="OrthoDB" id="2564987at2759"/>
<feature type="compositionally biased region" description="Low complexity" evidence="1">
    <location>
        <begin position="241"/>
        <end position="252"/>
    </location>
</feature>
<feature type="compositionally biased region" description="Gly residues" evidence="1">
    <location>
        <begin position="200"/>
        <end position="210"/>
    </location>
</feature>
<feature type="compositionally biased region" description="Low complexity" evidence="1">
    <location>
        <begin position="312"/>
        <end position="329"/>
    </location>
</feature>
<dbReference type="KEGG" id="kdj:28972395"/>
<dbReference type="VEuPathDB" id="FungiDB:I303_08696"/>
<dbReference type="STRING" id="1296121.A0A1A5ZU48"/>
<dbReference type="RefSeq" id="XP_018259152.1">
    <property type="nucleotide sequence ID" value="XM_018411951.1"/>
</dbReference>
<feature type="signal peptide" evidence="2">
    <location>
        <begin position="1"/>
        <end position="19"/>
    </location>
</feature>
<name>A0A1A5ZU48_9TREE</name>
<dbReference type="Proteomes" id="UP000078595">
    <property type="component" value="Chromosome 8"/>
</dbReference>
<proteinExistence type="predicted"/>
<reference evidence="4" key="2">
    <citation type="submission" date="2013-07" db="EMBL/GenBank/DDBJ databases">
        <authorList>
            <consortium name="The Broad Institute Genome Sequencing Platform"/>
            <person name="Cuomo C."/>
            <person name="Litvintseva A."/>
            <person name="Chen Y."/>
            <person name="Heitman J."/>
            <person name="Sun S."/>
            <person name="Springer D."/>
            <person name="Dromer F."/>
            <person name="Young S.K."/>
            <person name="Zeng Q."/>
            <person name="Gargeya S."/>
            <person name="Fitzgerald M."/>
            <person name="Abouelleil A."/>
            <person name="Alvarado L."/>
            <person name="Berlin A.M."/>
            <person name="Chapman S.B."/>
            <person name="Dewar J."/>
            <person name="Goldberg J."/>
            <person name="Griggs A."/>
            <person name="Gujja S."/>
            <person name="Hansen M."/>
            <person name="Howarth C."/>
            <person name="Imamovic A."/>
            <person name="Larimer J."/>
            <person name="McCowan C."/>
            <person name="Murphy C."/>
            <person name="Pearson M."/>
            <person name="Priest M."/>
            <person name="Roberts A."/>
            <person name="Saif S."/>
            <person name="Shea T."/>
            <person name="Sykes S."/>
            <person name="Wortman J."/>
            <person name="Nusbaum C."/>
            <person name="Birren B."/>
        </authorList>
    </citation>
    <scope>NUCLEOTIDE SEQUENCE</scope>
    <source>
        <strain evidence="4">CBS 10117</strain>
    </source>
</reference>